<evidence type="ECO:0000313" key="2">
    <source>
        <dbReference type="EMBL" id="MFD0688751.1"/>
    </source>
</evidence>
<feature type="coiled-coil region" evidence="1">
    <location>
        <begin position="129"/>
        <end position="156"/>
    </location>
</feature>
<keyword evidence="3" id="KW-1185">Reference proteome</keyword>
<comment type="caution">
    <text evidence="2">The sequence shown here is derived from an EMBL/GenBank/DDBJ whole genome shotgun (WGS) entry which is preliminary data.</text>
</comment>
<evidence type="ECO:0000256" key="1">
    <source>
        <dbReference type="SAM" id="Coils"/>
    </source>
</evidence>
<protein>
    <submittedName>
        <fullName evidence="2">Uncharacterized protein</fullName>
    </submittedName>
</protein>
<organism evidence="2 3">
    <name type="scientific">Actinomadura fibrosa</name>
    <dbReference type="NCBI Taxonomy" id="111802"/>
    <lineage>
        <taxon>Bacteria</taxon>
        <taxon>Bacillati</taxon>
        <taxon>Actinomycetota</taxon>
        <taxon>Actinomycetes</taxon>
        <taxon>Streptosporangiales</taxon>
        <taxon>Thermomonosporaceae</taxon>
        <taxon>Actinomadura</taxon>
    </lineage>
</organism>
<keyword evidence="1" id="KW-0175">Coiled coil</keyword>
<dbReference type="EMBL" id="JBHTGP010000015">
    <property type="protein sequence ID" value="MFD0688751.1"/>
    <property type="molecule type" value="Genomic_DNA"/>
</dbReference>
<evidence type="ECO:0000313" key="3">
    <source>
        <dbReference type="Proteomes" id="UP001597063"/>
    </source>
</evidence>
<name>A0ABW2XWV7_9ACTN</name>
<gene>
    <name evidence="2" type="ORF">ACFQZM_29955</name>
</gene>
<dbReference type="Proteomes" id="UP001597063">
    <property type="component" value="Unassembled WGS sequence"/>
</dbReference>
<dbReference type="RefSeq" id="WP_131759541.1">
    <property type="nucleotide sequence ID" value="NZ_CAACUY010000081.1"/>
</dbReference>
<accession>A0ABW2XWV7</accession>
<reference evidence="3" key="1">
    <citation type="journal article" date="2019" name="Int. J. Syst. Evol. Microbiol.">
        <title>The Global Catalogue of Microorganisms (GCM) 10K type strain sequencing project: providing services to taxonomists for standard genome sequencing and annotation.</title>
        <authorList>
            <consortium name="The Broad Institute Genomics Platform"/>
            <consortium name="The Broad Institute Genome Sequencing Center for Infectious Disease"/>
            <person name="Wu L."/>
            <person name="Ma J."/>
        </authorList>
    </citation>
    <scope>NUCLEOTIDE SEQUENCE [LARGE SCALE GENOMIC DNA]</scope>
    <source>
        <strain evidence="3">JCM 9371</strain>
    </source>
</reference>
<sequence>MFMACDGGARARDDEVGAMARDAVAAVRGERWRDHALRSAERAVADQWLGHLRDRLRTGFTGWQEVRKERDLARRLLGEAEAEGDDARTASLLPWVRRATDAEWAERRHYREIADAVVAEACRVRAAIVEMNREHLAEMEEARTALERAVDRALNLPTDETP</sequence>
<proteinExistence type="predicted"/>